<name>A0A2T0YC37_9MICC</name>
<dbReference type="InterPro" id="IPR002347">
    <property type="entry name" value="SDR_fam"/>
</dbReference>
<reference evidence="2 3" key="1">
    <citation type="submission" date="2018-03" db="EMBL/GenBank/DDBJ databases">
        <title>Comparative analysis of microorganisms from saline springs in Andes Mountain Range, Colombia.</title>
        <authorList>
            <person name="Rubin E."/>
        </authorList>
    </citation>
    <scope>NUCLEOTIDE SEQUENCE [LARGE SCALE GENOMIC DNA]</scope>
    <source>
        <strain evidence="2 3">CG 35</strain>
    </source>
</reference>
<dbReference type="InterPro" id="IPR036291">
    <property type="entry name" value="NAD(P)-bd_dom_sf"/>
</dbReference>
<comment type="similarity">
    <text evidence="1">Belongs to the short-chain dehydrogenases/reductases (SDR) family.</text>
</comment>
<sequence>MRWKGLSKVTALEGAEHGVTSNCINPAYVRTPLVEKQIADQARIHGIDEDQVIEKIMLTESAVKRLVEPAEVASLASWLASDAAGMVTGTSYAIDGGWTAS</sequence>
<dbReference type="AlphaFoldDB" id="A0A2T0YC37"/>
<evidence type="ECO:0000313" key="2">
    <source>
        <dbReference type="EMBL" id="PRZ12322.1"/>
    </source>
</evidence>
<keyword evidence="3" id="KW-1185">Reference proteome</keyword>
<evidence type="ECO:0000256" key="1">
    <source>
        <dbReference type="ARBA" id="ARBA00006484"/>
    </source>
</evidence>
<dbReference type="SUPFAM" id="SSF51735">
    <property type="entry name" value="NAD(P)-binding Rossmann-fold domains"/>
    <property type="match status" value="1"/>
</dbReference>
<dbReference type="Proteomes" id="UP000238217">
    <property type="component" value="Unassembled WGS sequence"/>
</dbReference>
<dbReference type="Gene3D" id="3.40.50.720">
    <property type="entry name" value="NAD(P)-binding Rossmann-like Domain"/>
    <property type="match status" value="1"/>
</dbReference>
<dbReference type="PRINTS" id="PR00081">
    <property type="entry name" value="GDHRDH"/>
</dbReference>
<accession>A0A2T0YC37</accession>
<dbReference type="PANTHER" id="PTHR42879">
    <property type="entry name" value="3-OXOACYL-(ACYL-CARRIER-PROTEIN) REDUCTASE"/>
    <property type="match status" value="1"/>
</dbReference>
<proteinExistence type="inferred from homology"/>
<evidence type="ECO:0000313" key="3">
    <source>
        <dbReference type="Proteomes" id="UP000238217"/>
    </source>
</evidence>
<dbReference type="PANTHER" id="PTHR42879:SF2">
    <property type="entry name" value="3-OXOACYL-[ACYL-CARRIER-PROTEIN] REDUCTASE FABG"/>
    <property type="match status" value="1"/>
</dbReference>
<dbReference type="EMBL" id="PVTY01000022">
    <property type="protein sequence ID" value="PRZ12322.1"/>
    <property type="molecule type" value="Genomic_DNA"/>
</dbReference>
<comment type="caution">
    <text evidence="2">The sequence shown here is derived from an EMBL/GenBank/DDBJ whole genome shotgun (WGS) entry which is preliminary data.</text>
</comment>
<organism evidence="2 3">
    <name type="scientific">Nesterenkonia sandarakina</name>
    <dbReference type="NCBI Taxonomy" id="272918"/>
    <lineage>
        <taxon>Bacteria</taxon>
        <taxon>Bacillati</taxon>
        <taxon>Actinomycetota</taxon>
        <taxon>Actinomycetes</taxon>
        <taxon>Micrococcales</taxon>
        <taxon>Micrococcaceae</taxon>
        <taxon>Nesterenkonia</taxon>
    </lineage>
</organism>
<dbReference type="Pfam" id="PF13561">
    <property type="entry name" value="adh_short_C2"/>
    <property type="match status" value="1"/>
</dbReference>
<protein>
    <submittedName>
        <fullName evidence="2">3-hydroxybutyrate dehydrogenase</fullName>
    </submittedName>
</protein>
<gene>
    <name evidence="2" type="ORF">BCL67_1227</name>
</gene>
<dbReference type="InterPro" id="IPR050259">
    <property type="entry name" value="SDR"/>
</dbReference>